<evidence type="ECO:0000313" key="4">
    <source>
        <dbReference type="Proteomes" id="UP000326837"/>
    </source>
</evidence>
<evidence type="ECO:0000256" key="1">
    <source>
        <dbReference type="SAM" id="SignalP"/>
    </source>
</evidence>
<protein>
    <recommendedName>
        <fullName evidence="2">Ice-binding protein C-terminal domain-containing protein</fullName>
    </recommendedName>
</protein>
<dbReference type="Proteomes" id="UP000326837">
    <property type="component" value="Chromosome"/>
</dbReference>
<feature type="domain" description="Ice-binding protein C-terminal" evidence="2">
    <location>
        <begin position="437"/>
        <end position="460"/>
    </location>
</feature>
<organism evidence="3 4">
    <name type="scientific">Lacipirellula parvula</name>
    <dbReference type="NCBI Taxonomy" id="2650471"/>
    <lineage>
        <taxon>Bacteria</taxon>
        <taxon>Pseudomonadati</taxon>
        <taxon>Planctomycetota</taxon>
        <taxon>Planctomycetia</taxon>
        <taxon>Pirellulales</taxon>
        <taxon>Lacipirellulaceae</taxon>
        <taxon>Lacipirellula</taxon>
    </lineage>
</organism>
<feature type="signal peptide" evidence="1">
    <location>
        <begin position="1"/>
        <end position="25"/>
    </location>
</feature>
<dbReference type="AlphaFoldDB" id="A0A5K7X3T4"/>
<evidence type="ECO:0000259" key="2">
    <source>
        <dbReference type="Pfam" id="PF07589"/>
    </source>
</evidence>
<evidence type="ECO:0000313" key="3">
    <source>
        <dbReference type="EMBL" id="BBO30457.1"/>
    </source>
</evidence>
<dbReference type="InterPro" id="IPR036439">
    <property type="entry name" value="Dockerin_dom_sf"/>
</dbReference>
<dbReference type="PROSITE" id="PS00018">
    <property type="entry name" value="EF_HAND_1"/>
    <property type="match status" value="1"/>
</dbReference>
<name>A0A5K7X3T4_9BACT</name>
<dbReference type="NCBIfam" id="TIGR02595">
    <property type="entry name" value="PEP_CTERM"/>
    <property type="match status" value="1"/>
</dbReference>
<keyword evidence="1" id="KW-0732">Signal</keyword>
<dbReference type="PROSITE" id="PS51257">
    <property type="entry name" value="PROKAR_LIPOPROTEIN"/>
    <property type="match status" value="1"/>
</dbReference>
<feature type="chain" id="PRO_5024835112" description="Ice-binding protein C-terminal domain-containing protein" evidence="1">
    <location>
        <begin position="26"/>
        <end position="891"/>
    </location>
</feature>
<proteinExistence type="predicted"/>
<dbReference type="Gene3D" id="1.10.1330.10">
    <property type="entry name" value="Dockerin domain"/>
    <property type="match status" value="1"/>
</dbReference>
<dbReference type="KEGG" id="lpav:PLANPX_0069"/>
<dbReference type="Pfam" id="PF07589">
    <property type="entry name" value="PEP-CTERM"/>
    <property type="match status" value="1"/>
</dbReference>
<accession>A0A5K7X3T4</accession>
<dbReference type="RefSeq" id="WP_172991761.1">
    <property type="nucleotide sequence ID" value="NZ_AP021861.1"/>
</dbReference>
<dbReference type="GO" id="GO:0000272">
    <property type="term" value="P:polysaccharide catabolic process"/>
    <property type="evidence" value="ECO:0007669"/>
    <property type="project" value="InterPro"/>
</dbReference>
<gene>
    <name evidence="3" type="ORF">PLANPX_0069</name>
</gene>
<keyword evidence="4" id="KW-1185">Reference proteome</keyword>
<sequence>MPLNRLRTFFSLFIAASCAATQVHGVVLVSDDFSSATSGTGWAAGNAWEALENGHATTLPTGGAHTTNFRDFATPLDASNAKTYIKVDYAQSVPGNGNEWGGLAFFTGTEGNAGNETFFMGNTAPSNYFSLDLKGGQIVNSPIPIDNKSHTLIAEIDTTGADDVYRFWVDNVNLSAPSATYTVVGGGPITGPWGTLRLGSQDDTTDLYDNLVIGTTAADVGLAASTLTLTVNRSTGAVSLNSPTALTNVVGYEIRSNDGALRPNQWTTVTGHYDSPGNGGNGSVDSNDPWTVLSTDPTNTTTLAEFSFSVAPGDGGTIGAAAVNLGTIWARSPFEDLSATVIVDQGGTQKHIGATVVYTGTGPAFGDLNGDGNLNAADWTLFKSGQGAVNGTLTPLAAYRKGDLNGDFSHTLQDFDLFAEAYDLVNGAGAFTAMVASVPEPSSFVLVLAGLAACVASRRRKVAVVAASLVVFAAVGAASNEAHAVILASDDFSAEGSGTDWAAGDNWDNVTGGVADTQFANAKFRAFATPIAPYDYNKLYVAFDFKLTSGAQWGGLAFFTGPTGGNETLFVGDPGQYNAYGVDLKQGQVLPANPLPAGVPATNTAFHRLIVELDFDNDLTAPFDDKYSFWVDGSDVNAPTYTTTIQNSPIAAPWQSLRLQSAGGGEWFQVDNLLITDDANLVFSPTLNLLVDKTTGNATIRNTTGTPIPISAYSIESAAGMLNSGTLAGDFNQSGAVDGADFLAWQRQYPALGATDLAAWKANFGASGPGTGGWSSLADQHPAGFPAGNGSGNGWEEGANPSATELAEYYLTGQSTVVAGANLGLGKAYSGGAAGAQDLQFIYRSNGELKVGTISYTGGGAVSAVPEPGCCWLAAMGATAIACRVRRVRAA</sequence>
<dbReference type="EMBL" id="AP021861">
    <property type="protein sequence ID" value="BBO30457.1"/>
    <property type="molecule type" value="Genomic_DNA"/>
</dbReference>
<dbReference type="InterPro" id="IPR018247">
    <property type="entry name" value="EF_Hand_1_Ca_BS"/>
</dbReference>
<reference evidence="4" key="1">
    <citation type="submission" date="2019-10" db="EMBL/GenBank/DDBJ databases">
        <title>Lacipirellula parvula gen. nov., sp. nov., representing a lineage of planctomycetes widespread in freshwater anoxic habitats, and description of the family Lacipirellulaceae.</title>
        <authorList>
            <person name="Dedysh S.N."/>
            <person name="Kulichevskaya I.S."/>
            <person name="Beletsky A.V."/>
            <person name="Rakitin A.L."/>
            <person name="Mardanov A.V."/>
            <person name="Ivanova A.A."/>
            <person name="Saltykova V.X."/>
            <person name="Rijpstra W.I.C."/>
            <person name="Sinninghe Damste J.S."/>
            <person name="Ravin N.V."/>
        </authorList>
    </citation>
    <scope>NUCLEOTIDE SEQUENCE [LARGE SCALE GENOMIC DNA]</scope>
    <source>
        <strain evidence="4">PX69</strain>
    </source>
</reference>
<dbReference type="InterPro" id="IPR013424">
    <property type="entry name" value="Ice-binding_C"/>
</dbReference>